<keyword evidence="4 9" id="KW-0509">mRNA transport</keyword>
<proteinExistence type="inferred from homology"/>
<evidence type="ECO:0000256" key="9">
    <source>
        <dbReference type="RuleBase" id="RU365073"/>
    </source>
</evidence>
<evidence type="ECO:0000256" key="2">
    <source>
        <dbReference type="ARBA" id="ARBA00005573"/>
    </source>
</evidence>
<comment type="function">
    <text evidence="9">Functions as a component of the nuclear pore complex (NPC).</text>
</comment>
<keyword evidence="5 9" id="KW-0653">Protein transport</keyword>
<dbReference type="GO" id="GO:0045893">
    <property type="term" value="P:positive regulation of DNA-templated transcription"/>
    <property type="evidence" value="ECO:0007669"/>
    <property type="project" value="TreeGrafter"/>
</dbReference>
<evidence type="ECO:0000313" key="11">
    <source>
        <dbReference type="EMBL" id="RPB18528.1"/>
    </source>
</evidence>
<accession>A0A3N4L9W1</accession>
<feature type="compositionally biased region" description="Polar residues" evidence="10">
    <location>
        <begin position="196"/>
        <end position="207"/>
    </location>
</feature>
<feature type="compositionally biased region" description="Polar residues" evidence="10">
    <location>
        <begin position="36"/>
        <end position="57"/>
    </location>
</feature>
<dbReference type="AlphaFoldDB" id="A0A3N4L9W1"/>
<dbReference type="GO" id="GO:0031965">
    <property type="term" value="C:nuclear membrane"/>
    <property type="evidence" value="ECO:0007669"/>
    <property type="project" value="UniProtKB-UniRule"/>
</dbReference>
<dbReference type="PANTHER" id="PTHR13373:SF21">
    <property type="entry name" value="NUCLEAR PORE COMPLEX PROTEIN NUP85"/>
    <property type="match status" value="1"/>
</dbReference>
<evidence type="ECO:0000256" key="7">
    <source>
        <dbReference type="ARBA" id="ARBA00023132"/>
    </source>
</evidence>
<evidence type="ECO:0000256" key="10">
    <source>
        <dbReference type="SAM" id="MobiDB-lite"/>
    </source>
</evidence>
<reference evidence="11 12" key="1">
    <citation type="journal article" date="2018" name="Nat. Ecol. Evol.">
        <title>Pezizomycetes genomes reveal the molecular basis of ectomycorrhizal truffle lifestyle.</title>
        <authorList>
            <person name="Murat C."/>
            <person name="Payen T."/>
            <person name="Noel B."/>
            <person name="Kuo A."/>
            <person name="Morin E."/>
            <person name="Chen J."/>
            <person name="Kohler A."/>
            <person name="Krizsan K."/>
            <person name="Balestrini R."/>
            <person name="Da Silva C."/>
            <person name="Montanini B."/>
            <person name="Hainaut M."/>
            <person name="Levati E."/>
            <person name="Barry K.W."/>
            <person name="Belfiori B."/>
            <person name="Cichocki N."/>
            <person name="Clum A."/>
            <person name="Dockter R.B."/>
            <person name="Fauchery L."/>
            <person name="Guy J."/>
            <person name="Iotti M."/>
            <person name="Le Tacon F."/>
            <person name="Lindquist E.A."/>
            <person name="Lipzen A."/>
            <person name="Malagnac F."/>
            <person name="Mello A."/>
            <person name="Molinier V."/>
            <person name="Miyauchi S."/>
            <person name="Poulain J."/>
            <person name="Riccioni C."/>
            <person name="Rubini A."/>
            <person name="Sitrit Y."/>
            <person name="Splivallo R."/>
            <person name="Traeger S."/>
            <person name="Wang M."/>
            <person name="Zifcakova L."/>
            <person name="Wipf D."/>
            <person name="Zambonelli A."/>
            <person name="Paolocci F."/>
            <person name="Nowrousian M."/>
            <person name="Ottonello S."/>
            <person name="Baldrian P."/>
            <person name="Spatafora J.W."/>
            <person name="Henrissat B."/>
            <person name="Nagy L.G."/>
            <person name="Aury J.M."/>
            <person name="Wincker P."/>
            <person name="Grigoriev I.V."/>
            <person name="Bonfante P."/>
            <person name="Martin F.M."/>
        </authorList>
    </citation>
    <scope>NUCLEOTIDE SEQUENCE [LARGE SCALE GENOMIC DNA]</scope>
    <source>
        <strain evidence="11 12">ATCC MYA-4762</strain>
    </source>
</reference>
<evidence type="ECO:0000313" key="12">
    <source>
        <dbReference type="Proteomes" id="UP000267821"/>
    </source>
</evidence>
<dbReference type="GO" id="GO:0017056">
    <property type="term" value="F:structural constituent of nuclear pore"/>
    <property type="evidence" value="ECO:0007669"/>
    <property type="project" value="TreeGrafter"/>
</dbReference>
<keyword evidence="3 9" id="KW-0813">Transport</keyword>
<dbReference type="OrthoDB" id="5422384at2759"/>
<evidence type="ECO:0000256" key="1">
    <source>
        <dbReference type="ARBA" id="ARBA00004567"/>
    </source>
</evidence>
<dbReference type="GO" id="GO:0006606">
    <property type="term" value="P:protein import into nucleus"/>
    <property type="evidence" value="ECO:0007669"/>
    <property type="project" value="TreeGrafter"/>
</dbReference>
<dbReference type="GO" id="GO:0031080">
    <property type="term" value="C:nuclear pore outer ring"/>
    <property type="evidence" value="ECO:0007669"/>
    <property type="project" value="TreeGrafter"/>
</dbReference>
<dbReference type="PANTHER" id="PTHR13373">
    <property type="entry name" value="FROUNT PROTEIN-RELATED"/>
    <property type="match status" value="1"/>
</dbReference>
<evidence type="ECO:0000256" key="8">
    <source>
        <dbReference type="ARBA" id="ARBA00023242"/>
    </source>
</evidence>
<protein>
    <recommendedName>
        <fullName evidence="9">Nuclear pore complex protein Nup85</fullName>
    </recommendedName>
</protein>
<dbReference type="Pfam" id="PF07575">
    <property type="entry name" value="Nucleopor_Nup85"/>
    <property type="match status" value="1"/>
</dbReference>
<evidence type="ECO:0000256" key="4">
    <source>
        <dbReference type="ARBA" id="ARBA00022816"/>
    </source>
</evidence>
<keyword evidence="8 9" id="KW-0539">Nucleus</keyword>
<dbReference type="GO" id="GO:0006406">
    <property type="term" value="P:mRNA export from nucleus"/>
    <property type="evidence" value="ECO:0007669"/>
    <property type="project" value="TreeGrafter"/>
</dbReference>
<comment type="subunit">
    <text evidence="9">Component of the nuclear pore complex (NPC).</text>
</comment>
<comment type="similarity">
    <text evidence="2 9">Belongs to the nucleoporin Nup85 family.</text>
</comment>
<keyword evidence="12" id="KW-1185">Reference proteome</keyword>
<comment type="subcellular location">
    <subcellularLocation>
        <location evidence="1 9">Nucleus</location>
        <location evidence="1 9">Nuclear pore complex</location>
    </subcellularLocation>
</comment>
<feature type="compositionally biased region" description="Acidic residues" evidence="10">
    <location>
        <begin position="124"/>
        <end position="195"/>
    </location>
</feature>
<sequence length="1072" mass="120338">MGPSYRSSDVDETPDPRRNLFGNTGNSRFAGETPFRSGNANSSGLFTPTPGGSNSTGRALFDNYKAPENGDRDLEDDEEDEDGEYEVETPITRNAVGSNTFGSTNVVKQGVPQGGEHKYSSSTDGDDEESPDHDEEGEEQSDADNEEIDREDEEYEEGEEGEESEEDETEEEEEYDEESAEIEDEDETMEDDDVQDTSGQQRQNSSHRSFKKPPVSKALFLQNNPSLLIKRSNNVLRSLGNLLAPAEEREDTLPEASPIHCPPAMTAGKKVGYLAKYISIFLSDLQSVASSENDRCIFNAYYLASLLLNIQHPSAQAVGKPNSTPSPIEVFKAFLNTHHPNPSTTELQILHTYHPTPCASPDYWPVLAHLTVRGELTEVESLLGRGGWAHIVERKPETGEGHKYTSDQVELIDHVLRAGVKIVTAAPQLFVKGRAEYERFAEWRIYRGRVHAAIEELKSFSQSPSDVDVEENAEWKYETVVTTKNGFTTQVRQHVKVVKPKPMRLRGDEKKGTKCPKDVEQGLMSIYQILAGKIDTILMVSDRWQEAVLGASIWRRYFDEDDLEEDLDMTDSPNGSGFLNRNLRATSTLRANVSRSGLNQRCGARRSKRTYNEIETLKSSFQRVTTKDFPIDSTNLVEKGTANILKGDWKALLDLITSKEDGMAAFTVAEFILEVAKLADWSTMDCEDLVADKDIYVSLLNGFRNEDFNNMLGSMGATSDNDAIRARKIKKWEETVVEGYVRCLVRAGTLEEPRDDEMETDFDDTPKEAVEGWEIGVEILQRWATLTMGEELEWSRKLAGEILSSLPLTSTSQVEKILNHCKSYSLPETYTSIAAAYASHLYAASQLGSSLLYYSRAGNKAKIHFILTRLCSQSLLLSSAYPPEDKLDPTFRELLECPTADEDDILRFELSGYAALRMFYNARDRGENDVAARALIALIRSAGEMVDGGRGIDEEWESPVEWWMSGVFFGEVLCFLNQERRWLAVREMMDVLKVVQDVMGAVKATFGQHGMLTCQAETFLRKCLLAHKNPSDIPRLLKKPTSSSMSSMTVSRKSREGGIGERLWYIFWIRKR</sequence>
<feature type="compositionally biased region" description="Polar residues" evidence="10">
    <location>
        <begin position="91"/>
        <end position="107"/>
    </location>
</feature>
<keyword evidence="6 9" id="KW-0811">Translocation</keyword>
<feature type="compositionally biased region" description="Acidic residues" evidence="10">
    <location>
        <begin position="73"/>
        <end position="87"/>
    </location>
</feature>
<organism evidence="11 12">
    <name type="scientific">Terfezia boudieri ATCC MYA-4762</name>
    <dbReference type="NCBI Taxonomy" id="1051890"/>
    <lineage>
        <taxon>Eukaryota</taxon>
        <taxon>Fungi</taxon>
        <taxon>Dikarya</taxon>
        <taxon>Ascomycota</taxon>
        <taxon>Pezizomycotina</taxon>
        <taxon>Pezizomycetes</taxon>
        <taxon>Pezizales</taxon>
        <taxon>Pezizaceae</taxon>
        <taxon>Terfezia</taxon>
    </lineage>
</organism>
<evidence type="ECO:0000256" key="3">
    <source>
        <dbReference type="ARBA" id="ARBA00022448"/>
    </source>
</evidence>
<dbReference type="EMBL" id="ML121623">
    <property type="protein sequence ID" value="RPB18528.1"/>
    <property type="molecule type" value="Genomic_DNA"/>
</dbReference>
<gene>
    <name evidence="11" type="ORF">L211DRAFT_724449</name>
</gene>
<keyword evidence="9" id="KW-0472">Membrane</keyword>
<dbReference type="InterPro" id="IPR011502">
    <property type="entry name" value="Nucleoporin_Nup85"/>
</dbReference>
<dbReference type="InParanoid" id="A0A3N4L9W1"/>
<dbReference type="Proteomes" id="UP000267821">
    <property type="component" value="Unassembled WGS sequence"/>
</dbReference>
<name>A0A3N4L9W1_9PEZI</name>
<keyword evidence="7 9" id="KW-0906">Nuclear pore complex</keyword>
<evidence type="ECO:0000256" key="6">
    <source>
        <dbReference type="ARBA" id="ARBA00023010"/>
    </source>
</evidence>
<dbReference type="STRING" id="1051890.A0A3N4L9W1"/>
<evidence type="ECO:0000256" key="5">
    <source>
        <dbReference type="ARBA" id="ARBA00022927"/>
    </source>
</evidence>
<feature type="region of interest" description="Disordered" evidence="10">
    <location>
        <begin position="1"/>
        <end position="216"/>
    </location>
</feature>